<name>A0ABY5S9M0_9BACL</name>
<dbReference type="Gene3D" id="3.90.550.10">
    <property type="entry name" value="Spore Coat Polysaccharide Biosynthesis Protein SpsA, Chain A"/>
    <property type="match status" value="1"/>
</dbReference>
<organism evidence="2 3">
    <name type="scientific">Paenibacillus spongiae</name>
    <dbReference type="NCBI Taxonomy" id="2909671"/>
    <lineage>
        <taxon>Bacteria</taxon>
        <taxon>Bacillati</taxon>
        <taxon>Bacillota</taxon>
        <taxon>Bacilli</taxon>
        <taxon>Bacillales</taxon>
        <taxon>Paenibacillaceae</taxon>
        <taxon>Paenibacillus</taxon>
    </lineage>
</organism>
<evidence type="ECO:0000313" key="3">
    <source>
        <dbReference type="Proteomes" id="UP001057877"/>
    </source>
</evidence>
<proteinExistence type="predicted"/>
<dbReference type="SUPFAM" id="SSF53448">
    <property type="entry name" value="Nucleotide-diphospho-sugar transferases"/>
    <property type="match status" value="1"/>
</dbReference>
<sequence length="265" mass="30509">MKVVILAGGYGTRISEESHLKPKPMIEIGQKPILWHIMKTYSSYGFNDFIICLGYKGYQIKEYFAHYFLHESDVTFDFRNGNQTVTHNHSAEPWKVTLVNTGIDTMTGGRIKRIQPFVGNEPFMLTYGDGVSNVNIRELAEFHRSSRKLATVTSVQPDGRFGVLDITGQCDVRGFQEKPKGDHSWISGGFFVLQPEVFHYIEGDNTIFEKEPLERLARNGELVAFKHRGFWHPMDTLRDKNYLEDLWSTDKAPWKVWDDARVEAL</sequence>
<keyword evidence="2" id="KW-0548">Nucleotidyltransferase</keyword>
<dbReference type="CDD" id="cd02524">
    <property type="entry name" value="G1P_cytidylyltransferase"/>
    <property type="match status" value="1"/>
</dbReference>
<feature type="domain" description="Nucleotidyl transferase" evidence="1">
    <location>
        <begin position="2"/>
        <end position="231"/>
    </location>
</feature>
<dbReference type="InterPro" id="IPR013446">
    <property type="entry name" value="G1P_cyt_trans-like"/>
</dbReference>
<dbReference type="EMBL" id="CP091430">
    <property type="protein sequence ID" value="UVI30245.1"/>
    <property type="molecule type" value="Genomic_DNA"/>
</dbReference>
<dbReference type="InterPro" id="IPR029044">
    <property type="entry name" value="Nucleotide-diphossugar_trans"/>
</dbReference>
<dbReference type="InterPro" id="IPR005835">
    <property type="entry name" value="NTP_transferase_dom"/>
</dbReference>
<gene>
    <name evidence="2" type="primary">rfbF</name>
    <name evidence="2" type="ORF">L1F29_33600</name>
</gene>
<reference evidence="2" key="1">
    <citation type="submission" date="2022-01" db="EMBL/GenBank/DDBJ databases">
        <title>Paenibacillus spongiae sp. nov., isolated from marine sponge.</title>
        <authorList>
            <person name="Li Z."/>
            <person name="Zhang M."/>
        </authorList>
    </citation>
    <scope>NUCLEOTIDE SEQUENCE</scope>
    <source>
        <strain evidence="2">PHS-Z3</strain>
    </source>
</reference>
<protein>
    <submittedName>
        <fullName evidence="2">Glucose-1-phosphate cytidylyltransferase</fullName>
        <ecNumber evidence="2">2.7.7.33</ecNumber>
    </submittedName>
</protein>
<dbReference type="Proteomes" id="UP001057877">
    <property type="component" value="Chromosome"/>
</dbReference>
<dbReference type="PANTHER" id="PTHR47183">
    <property type="entry name" value="GLUCOSE-1-PHOSPHATE CYTIDYLYLTRANSFERASE-RELATED"/>
    <property type="match status" value="1"/>
</dbReference>
<keyword evidence="3" id="KW-1185">Reference proteome</keyword>
<dbReference type="NCBIfam" id="TIGR02623">
    <property type="entry name" value="G1P_cyt_trans"/>
    <property type="match status" value="1"/>
</dbReference>
<keyword evidence="2" id="KW-0808">Transferase</keyword>
<dbReference type="EC" id="2.7.7.33" evidence="2"/>
<evidence type="ECO:0000313" key="2">
    <source>
        <dbReference type="EMBL" id="UVI30245.1"/>
    </source>
</evidence>
<dbReference type="PANTHER" id="PTHR47183:SF1">
    <property type="entry name" value="GLUCOSE-1-PHOSPHATE CYTIDYLYLTRANSFERASE"/>
    <property type="match status" value="1"/>
</dbReference>
<dbReference type="GO" id="GO:0047343">
    <property type="term" value="F:glucose-1-phosphate cytidylyltransferase activity"/>
    <property type="evidence" value="ECO:0007669"/>
    <property type="project" value="UniProtKB-EC"/>
</dbReference>
<dbReference type="RefSeq" id="WP_258386315.1">
    <property type="nucleotide sequence ID" value="NZ_CP091430.1"/>
</dbReference>
<dbReference type="InterPro" id="IPR046981">
    <property type="entry name" value="G1P_cyt_trans"/>
</dbReference>
<accession>A0ABY5S9M0</accession>
<dbReference type="Pfam" id="PF00483">
    <property type="entry name" value="NTP_transferase"/>
    <property type="match status" value="1"/>
</dbReference>
<evidence type="ECO:0000259" key="1">
    <source>
        <dbReference type="Pfam" id="PF00483"/>
    </source>
</evidence>